<organism evidence="1 2">
    <name type="scientific">Stenomitos frigidus ULC18</name>
    <dbReference type="NCBI Taxonomy" id="2107698"/>
    <lineage>
        <taxon>Bacteria</taxon>
        <taxon>Bacillati</taxon>
        <taxon>Cyanobacteriota</taxon>
        <taxon>Cyanophyceae</taxon>
        <taxon>Leptolyngbyales</taxon>
        <taxon>Leptolyngbyaceae</taxon>
        <taxon>Stenomitos</taxon>
    </lineage>
</organism>
<dbReference type="EMBL" id="PVWK01000121">
    <property type="protein sequence ID" value="PSB25768.1"/>
    <property type="molecule type" value="Genomic_DNA"/>
</dbReference>
<comment type="caution">
    <text evidence="1">The sequence shown here is derived from an EMBL/GenBank/DDBJ whole genome shotgun (WGS) entry which is preliminary data.</text>
</comment>
<name>A0A2T1DZ45_9CYAN</name>
<keyword evidence="2" id="KW-1185">Reference proteome</keyword>
<dbReference type="AlphaFoldDB" id="A0A2T1DZ45"/>
<gene>
    <name evidence="1" type="ORF">C7B82_22215</name>
</gene>
<dbReference type="RefSeq" id="WP_106258669.1">
    <property type="nucleotide sequence ID" value="NZ_CAWNSW010000160.1"/>
</dbReference>
<protein>
    <recommendedName>
        <fullName evidence="3">RiboL-PSP-HEPN domain-containing protein</fullName>
    </recommendedName>
</protein>
<reference evidence="1 2" key="2">
    <citation type="submission" date="2018-03" db="EMBL/GenBank/DDBJ databases">
        <title>The ancient ancestry and fast evolution of plastids.</title>
        <authorList>
            <person name="Moore K.R."/>
            <person name="Magnabosco C."/>
            <person name="Momper L."/>
            <person name="Gold D.A."/>
            <person name="Bosak T."/>
            <person name="Fournier G.P."/>
        </authorList>
    </citation>
    <scope>NUCLEOTIDE SEQUENCE [LARGE SCALE GENOMIC DNA]</scope>
    <source>
        <strain evidence="1 2">ULC18</strain>
    </source>
</reference>
<dbReference type="Proteomes" id="UP000239576">
    <property type="component" value="Unassembled WGS sequence"/>
</dbReference>
<sequence length="197" mass="22548">MTTDQATEIKQEISDYAEKWDAHLSGFNVGLEWMPVLIVTIVEAYLMDVLVYTARTDSTLMEESKMSASYSEMTNASSLEELLQGLRYQWARKFINEGGPKCWIKSLKKMGARGYSSELAKEMETLWGIRHLIVHSTGISTPDFVRRHPDFGVAVGEKIQVRLNQLGDWVKHIYHFVDVTDAYFAQRCKLKSSEKQS</sequence>
<evidence type="ECO:0000313" key="1">
    <source>
        <dbReference type="EMBL" id="PSB25768.1"/>
    </source>
</evidence>
<proteinExistence type="predicted"/>
<evidence type="ECO:0008006" key="3">
    <source>
        <dbReference type="Google" id="ProtNLM"/>
    </source>
</evidence>
<evidence type="ECO:0000313" key="2">
    <source>
        <dbReference type="Proteomes" id="UP000239576"/>
    </source>
</evidence>
<reference evidence="2" key="1">
    <citation type="submission" date="2018-02" db="EMBL/GenBank/DDBJ databases">
        <authorList>
            <person name="Moore K."/>
            <person name="Momper L."/>
        </authorList>
    </citation>
    <scope>NUCLEOTIDE SEQUENCE [LARGE SCALE GENOMIC DNA]</scope>
    <source>
        <strain evidence="2">ULC18</strain>
    </source>
</reference>
<accession>A0A2T1DZ45</accession>